<dbReference type="eggNOG" id="ENOG5034AVP">
    <property type="taxonomic scope" value="Bacteria"/>
</dbReference>
<feature type="transmembrane region" description="Helical" evidence="2">
    <location>
        <begin position="267"/>
        <end position="286"/>
    </location>
</feature>
<dbReference type="Proteomes" id="UP000004668">
    <property type="component" value="Unassembled WGS sequence"/>
</dbReference>
<comment type="caution">
    <text evidence="3">The sequence shown here is derived from an EMBL/GenBank/DDBJ whole genome shotgun (WGS) entry which is preliminary data.</text>
</comment>
<proteinExistence type="predicted"/>
<evidence type="ECO:0000313" key="4">
    <source>
        <dbReference type="Proteomes" id="UP000004668"/>
    </source>
</evidence>
<evidence type="ECO:0000256" key="1">
    <source>
        <dbReference type="SAM" id="MobiDB-lite"/>
    </source>
</evidence>
<feature type="compositionally biased region" description="Gly residues" evidence="1">
    <location>
        <begin position="319"/>
        <end position="328"/>
    </location>
</feature>
<reference evidence="3 4" key="2">
    <citation type="submission" date="2011-10" db="EMBL/GenBank/DDBJ databases">
        <title>The Genome Sequence of Actinomyces viscosus C505.</title>
        <authorList>
            <consortium name="The Broad Institute Genome Sequencing Platform"/>
            <consortium name="The Broad Institute Genome Sequencing Center for Infectious Disease"/>
            <person name="Earl A."/>
            <person name="Ward D."/>
            <person name="Feldgarden M."/>
            <person name="Gevers D."/>
            <person name="Sibley C.D."/>
            <person name="Field T.R."/>
            <person name="Grinwis M."/>
            <person name="Eshaghurshan C.S."/>
            <person name="Surette M.G."/>
            <person name="Young S.K."/>
            <person name="Zeng Q."/>
            <person name="Gargeya S."/>
            <person name="Fitzgerald M."/>
            <person name="Haas B."/>
            <person name="Abouelleil A."/>
            <person name="Alvarado L."/>
            <person name="Arachchi H.M."/>
            <person name="Berlin A."/>
            <person name="Brown A."/>
            <person name="Chapman S.B."/>
            <person name="Chen Z."/>
            <person name="Dunbar C."/>
            <person name="Freedman E."/>
            <person name="Gearin G."/>
            <person name="Goldberg J."/>
            <person name="Griggs A."/>
            <person name="Gujja S."/>
            <person name="Heiman D."/>
            <person name="Howarth C."/>
            <person name="Larson L."/>
            <person name="Lui A."/>
            <person name="MacDonald P.J.P."/>
            <person name="Montmayeur A."/>
            <person name="Murphy C."/>
            <person name="Neiman D."/>
            <person name="Pearson M."/>
            <person name="Priest M."/>
            <person name="Roberts A."/>
            <person name="Saif S."/>
            <person name="Shea T."/>
            <person name="Shenoy N."/>
            <person name="Sisk P."/>
            <person name="Stolte C."/>
            <person name="Sykes S."/>
            <person name="Wortman J."/>
            <person name="Nusbaum C."/>
            <person name="Birren B."/>
        </authorList>
    </citation>
    <scope>NUCLEOTIDE SEQUENCE [LARGE SCALE GENOMIC DNA]</scope>
    <source>
        <strain evidence="3 4">C505</strain>
    </source>
</reference>
<gene>
    <name evidence="3" type="ORF">HMPREF0059_01547</name>
</gene>
<feature type="region of interest" description="Disordered" evidence="1">
    <location>
        <begin position="293"/>
        <end position="328"/>
    </location>
</feature>
<evidence type="ECO:0000313" key="3">
    <source>
        <dbReference type="EMBL" id="EGE37284.1"/>
    </source>
</evidence>
<dbReference type="HOGENOM" id="CLU_073255_0_0_11"/>
<dbReference type="AlphaFoldDB" id="F2UYN0"/>
<keyword evidence="2" id="KW-0812">Transmembrane</keyword>
<protein>
    <recommendedName>
        <fullName evidence="5">DUF4178 domain-containing protein</fullName>
    </recommendedName>
</protein>
<reference evidence="4" key="1">
    <citation type="submission" date="2010-02" db="EMBL/GenBank/DDBJ databases">
        <title>The Genome Sequence of Prevotella oris strain C735.</title>
        <authorList>
            <consortium name="The Broad Institute Genome Sequencing Platform"/>
            <person name="Ward D."/>
            <person name="Feldgarden M."/>
            <person name="Earl A."/>
            <person name="Young S.K."/>
            <person name="Zeng Q."/>
            <person name="Koehrsen M."/>
            <person name="Alvarado L."/>
            <person name="Berlin A."/>
            <person name="Bochicchio J."/>
            <person name="Borenstein D."/>
            <person name="Chapman S.B."/>
            <person name="Chen Z."/>
            <person name="Engels R."/>
            <person name="Freedman E."/>
            <person name="Gellesch M."/>
            <person name="Goldberg J."/>
            <person name="Griggs A."/>
            <person name="Gujja S."/>
            <person name="Heilman E."/>
            <person name="Heiman D."/>
            <person name="Hepburn T."/>
            <person name="Howarth C."/>
            <person name="Jen D."/>
            <person name="Larson L."/>
            <person name="Mehta T."/>
            <person name="Park D."/>
            <person name="Pearson M."/>
            <person name="Roberts A."/>
            <person name="Saif S."/>
            <person name="Shea T."/>
            <person name="Shenoy N."/>
            <person name="Sisk P."/>
            <person name="Stolte C."/>
            <person name="Sykes S."/>
            <person name="Thomson T."/>
            <person name="Walk T."/>
            <person name="White J."/>
            <person name="Yandava C."/>
            <person name="Sibley C.D."/>
            <person name="Field T.R."/>
            <person name="Grinwis M."/>
            <person name="Eshaghurshan C.S."/>
            <person name="Surette M.G."/>
            <person name="Haas B."/>
            <person name="Nusbaum C."/>
            <person name="Birren B."/>
        </authorList>
    </citation>
    <scope>NUCLEOTIDE SEQUENCE [LARGE SCALE GENOMIC DNA]</scope>
    <source>
        <strain evidence="4">C505</strain>
    </source>
</reference>
<name>F2UYN0_ACTVI</name>
<sequence>MRTVVPVSSAISATRMGTVSHGTRILSRSDPRSGAGSWGVRSVCRGMPALLLCPRDDRRIRYRRWQRRPVSPSAGGRVLVNGTRGNLQVGDLLQGSAGALSVTGCLLFKEWDSQDHCFYYWEEWQLIGASNADTWVEVDHDPGEVLFYEPVRLQETIEPWALTVGQTMPLTINGVLHRGMVEEVTTGTLENVIGSPVCPLNIGETMTYAEVRLTDPAGVTSRLTIDSHRFRDLLAYRKTSLSTAQQKQLFGRVLYNRRSAPGRTGRNIGCAVVAALVSIVLVGGLFSACSNPGRSNGDADPTSTSHSGSSRSYRHRPVYGGGGGGVGK</sequence>
<evidence type="ECO:0000256" key="2">
    <source>
        <dbReference type="SAM" id="Phobius"/>
    </source>
</evidence>
<evidence type="ECO:0008006" key="5">
    <source>
        <dbReference type="Google" id="ProtNLM"/>
    </source>
</evidence>
<feature type="compositionally biased region" description="Low complexity" evidence="1">
    <location>
        <begin position="302"/>
        <end position="311"/>
    </location>
</feature>
<keyword evidence="2" id="KW-0472">Membrane</keyword>
<keyword evidence="2" id="KW-1133">Transmembrane helix</keyword>
<organism evidence="3 4">
    <name type="scientific">Actinomyces viscosus C505</name>
    <dbReference type="NCBI Taxonomy" id="562973"/>
    <lineage>
        <taxon>Bacteria</taxon>
        <taxon>Bacillati</taxon>
        <taxon>Actinomycetota</taxon>
        <taxon>Actinomycetes</taxon>
        <taxon>Actinomycetales</taxon>
        <taxon>Actinomycetaceae</taxon>
        <taxon>Actinomyces</taxon>
    </lineage>
</organism>
<accession>F2UYN0</accession>
<dbReference type="EMBL" id="ACRE02000001">
    <property type="protein sequence ID" value="EGE37284.1"/>
    <property type="molecule type" value="Genomic_DNA"/>
</dbReference>